<dbReference type="InterPro" id="IPR018247">
    <property type="entry name" value="EF_Hand_1_Ca_BS"/>
</dbReference>
<evidence type="ECO:0000259" key="4">
    <source>
        <dbReference type="PROSITE" id="PS50222"/>
    </source>
</evidence>
<keyword evidence="2" id="KW-0677">Repeat</keyword>
<keyword evidence="3" id="KW-0106">Calcium</keyword>
<dbReference type="Proteomes" id="UP000002899">
    <property type="component" value="Chromosome III"/>
</dbReference>
<feature type="domain" description="EF-hand" evidence="4">
    <location>
        <begin position="135"/>
        <end position="170"/>
    </location>
</feature>
<dbReference type="OrthoDB" id="26525at2759"/>
<evidence type="ECO:0000313" key="5">
    <source>
        <dbReference type="EMBL" id="SJK86712.1"/>
    </source>
</evidence>
<feature type="domain" description="EF-hand" evidence="4">
    <location>
        <begin position="94"/>
        <end position="129"/>
    </location>
</feature>
<dbReference type="PANTHER" id="PTHR45942">
    <property type="entry name" value="PROTEIN PHOSPATASE 3 REGULATORY SUBUNIT B ALPHA ISOFORM TYPE 1"/>
    <property type="match status" value="1"/>
</dbReference>
<dbReference type="PROSITE" id="PS00018">
    <property type="entry name" value="EF_HAND_1"/>
    <property type="match status" value="2"/>
</dbReference>
<proteinExistence type="predicted"/>
<dbReference type="Gene3D" id="1.10.238.10">
    <property type="entry name" value="EF-hand"/>
    <property type="match status" value="1"/>
</dbReference>
<sequence length="177" mass="20063">MGNSNSQLTLQEKKRLVKAANFSQENILKLYKRFCQLDSNNNGKLDLKEILNIPDMNENPLVNRLLDVFDTNSDGGISFSELLVGLAKLAENVDEIEKTKFAFDVYDVNKDGIISNGDLFASLQIMVGNNLSTVQIQQLVDRTILQVDKNGDGMISFDEFREFTLNMDIKSRFKFNL</sequence>
<protein>
    <submittedName>
        <fullName evidence="5">Protein phosphatase 3, regulatory subunit</fullName>
    </submittedName>
</protein>
<dbReference type="GO" id="GO:0005509">
    <property type="term" value="F:calcium ion binding"/>
    <property type="evidence" value="ECO:0007669"/>
    <property type="project" value="InterPro"/>
</dbReference>
<dbReference type="Pfam" id="PF13499">
    <property type="entry name" value="EF-hand_7"/>
    <property type="match status" value="2"/>
</dbReference>
<evidence type="ECO:0000313" key="6">
    <source>
        <dbReference type="Proteomes" id="UP000002899"/>
    </source>
</evidence>
<accession>A0A1R4ACH3</accession>
<dbReference type="SMART" id="SM00054">
    <property type="entry name" value="EFh"/>
    <property type="match status" value="4"/>
</dbReference>
<dbReference type="InterPro" id="IPR011992">
    <property type="entry name" value="EF-hand-dom_pair"/>
</dbReference>
<dbReference type="RefSeq" id="XP_021338835.1">
    <property type="nucleotide sequence ID" value="XM_021482301.1"/>
</dbReference>
<evidence type="ECO:0000256" key="2">
    <source>
        <dbReference type="ARBA" id="ARBA00022737"/>
    </source>
</evidence>
<reference evidence="5 6" key="2">
    <citation type="journal article" date="2013" name="PLoS ONE">
        <title>Whole genome mapping and re-organization of the nuclear and mitochondrial genomes of Babesia microti isolates.</title>
        <authorList>
            <person name="Cornillot E."/>
            <person name="Dassouli A."/>
            <person name="Garg A."/>
            <person name="Pachikara N."/>
            <person name="Randazzo S."/>
            <person name="Depoix D."/>
            <person name="Carcy B."/>
            <person name="Delbecq S."/>
            <person name="Frutos R."/>
            <person name="Silva J.C."/>
            <person name="Sutton R."/>
            <person name="Krause P.J."/>
            <person name="Mamoun C.B."/>
        </authorList>
    </citation>
    <scope>NUCLEOTIDE SEQUENCE [LARGE SCALE GENOMIC DNA]</scope>
    <source>
        <strain evidence="5 6">RI</strain>
    </source>
</reference>
<name>A0A1R4ACH3_BABMR</name>
<dbReference type="GeneID" id="24425589"/>
<reference evidence="5 6" key="1">
    <citation type="journal article" date="2012" name="Nucleic Acids Res.">
        <title>Sequencing of the smallest Apicomplexan genome from the human pathogen Babesia microti.</title>
        <authorList>
            <person name="Cornillot E."/>
            <person name="Hadj-Kaddour K."/>
            <person name="Dassouli A."/>
            <person name="Noel B."/>
            <person name="Ranwez V."/>
            <person name="Vacherie B."/>
            <person name="Augagneur Y."/>
            <person name="Bres V."/>
            <person name="Duclos A."/>
            <person name="Randazzo S."/>
            <person name="Carcy B."/>
            <person name="Debierre-Grockiego F."/>
            <person name="Delbecq S."/>
            <person name="Moubri-Menage K."/>
            <person name="Shams-Eldin H."/>
            <person name="Usmani-Brown S."/>
            <person name="Bringaud F."/>
            <person name="Wincker P."/>
            <person name="Vivares C.P."/>
            <person name="Schwarz R.T."/>
            <person name="Schetters T.P."/>
            <person name="Krause P.J."/>
            <person name="Gorenflot A."/>
            <person name="Berry V."/>
            <person name="Barbe V."/>
            <person name="Ben Mamoun C."/>
        </authorList>
    </citation>
    <scope>NUCLEOTIDE SEQUENCE [LARGE SCALE GENOMIC DNA]</scope>
    <source>
        <strain evidence="5 6">RI</strain>
    </source>
</reference>
<dbReference type="EMBL" id="LN871598">
    <property type="protein sequence ID" value="SJK86712.1"/>
    <property type="molecule type" value="Genomic_DNA"/>
</dbReference>
<evidence type="ECO:0000256" key="1">
    <source>
        <dbReference type="ARBA" id="ARBA00022723"/>
    </source>
</evidence>
<dbReference type="InterPro" id="IPR002048">
    <property type="entry name" value="EF_hand_dom"/>
</dbReference>
<dbReference type="AlphaFoldDB" id="A0A1R4ACH3"/>
<feature type="domain" description="EF-hand" evidence="4">
    <location>
        <begin position="57"/>
        <end position="92"/>
    </location>
</feature>
<gene>
    <name evidence="5" type="ORF">BMR1_03g04710</name>
</gene>
<organism evidence="5 6">
    <name type="scientific">Babesia microti (strain RI)</name>
    <dbReference type="NCBI Taxonomy" id="1133968"/>
    <lineage>
        <taxon>Eukaryota</taxon>
        <taxon>Sar</taxon>
        <taxon>Alveolata</taxon>
        <taxon>Apicomplexa</taxon>
        <taxon>Aconoidasida</taxon>
        <taxon>Piroplasmida</taxon>
        <taxon>Babesiidae</taxon>
        <taxon>Babesia</taxon>
    </lineage>
</organism>
<dbReference type="SUPFAM" id="SSF47473">
    <property type="entry name" value="EF-hand"/>
    <property type="match status" value="1"/>
</dbReference>
<dbReference type="PROSITE" id="PS50222">
    <property type="entry name" value="EF_HAND_2"/>
    <property type="match status" value="3"/>
</dbReference>
<keyword evidence="6" id="KW-1185">Reference proteome</keyword>
<evidence type="ECO:0000256" key="3">
    <source>
        <dbReference type="ARBA" id="ARBA00022837"/>
    </source>
</evidence>
<reference evidence="5 6" key="3">
    <citation type="journal article" date="2016" name="Sci. Rep.">
        <title>Genome-wide diversity and gene expression profiling of Babesia microti isolates identify polymorphic genes that mediate host-pathogen interactions.</title>
        <authorList>
            <person name="Silva J.C."/>
            <person name="Cornillot E."/>
            <person name="McCracken C."/>
            <person name="Usmani-Brown S."/>
            <person name="Dwivedi A."/>
            <person name="Ifeonu O.O."/>
            <person name="Crabtree J."/>
            <person name="Gotia H.T."/>
            <person name="Virji A.Z."/>
            <person name="Reynes C."/>
            <person name="Colinge J."/>
            <person name="Kumar V."/>
            <person name="Lawres L."/>
            <person name="Pazzi J.E."/>
            <person name="Pablo J.V."/>
            <person name="Hung C."/>
            <person name="Brancato J."/>
            <person name="Kumari P."/>
            <person name="Orvis J."/>
            <person name="Tretina K."/>
            <person name="Chibucos M."/>
            <person name="Ott S."/>
            <person name="Sadzewicz L."/>
            <person name="Sengamalay N."/>
            <person name="Shetty A.C."/>
            <person name="Su Q."/>
            <person name="Tallon L."/>
            <person name="Fraser C.M."/>
            <person name="Frutos R."/>
            <person name="Molina D.M."/>
            <person name="Krause P.J."/>
            <person name="Ben Mamoun C."/>
        </authorList>
    </citation>
    <scope>NUCLEOTIDE SEQUENCE [LARGE SCALE GENOMIC DNA]</scope>
    <source>
        <strain evidence="5 6">RI</strain>
    </source>
</reference>
<dbReference type="KEGG" id="bmic:BMR1_03g04710"/>
<dbReference type="VEuPathDB" id="PiroplasmaDB:BMR1_03g04710"/>
<keyword evidence="1" id="KW-0479">Metal-binding</keyword>
<dbReference type="FunFam" id="1.10.238.10:FF:000003">
    <property type="entry name" value="Calmodulin A"/>
    <property type="match status" value="1"/>
</dbReference>